<keyword evidence="3" id="KW-0804">Transcription</keyword>
<evidence type="ECO:0000313" key="7">
    <source>
        <dbReference type="Proteomes" id="UP000648187"/>
    </source>
</evidence>
<comment type="caution">
    <text evidence="6">The sequence shown here is derived from an EMBL/GenBank/DDBJ whole genome shotgun (WGS) entry which is preliminary data.</text>
</comment>
<reference evidence="6" key="1">
    <citation type="submission" date="2020-08" db="EMBL/GenBank/DDBJ databases">
        <title>Spodoptera exigua strain:BAW_Kor-Di-RS1 Genome sequencing and assembly.</title>
        <authorList>
            <person name="Kim J."/>
            <person name="Nam H.Y."/>
            <person name="Kwon M."/>
            <person name="Choi J.H."/>
            <person name="Cho S.R."/>
            <person name="Kim G.-H."/>
        </authorList>
    </citation>
    <scope>NUCLEOTIDE SEQUENCE</scope>
    <source>
        <strain evidence="6">BAW_Kor-Di-RS1</strain>
        <tissue evidence="6">Whole-body</tissue>
    </source>
</reference>
<proteinExistence type="predicted"/>
<dbReference type="InterPro" id="IPR011520">
    <property type="entry name" value="Vg_fam"/>
</dbReference>
<name>A0A835GN12_SPOEX</name>
<dbReference type="GO" id="GO:0005634">
    <property type="term" value="C:nucleus"/>
    <property type="evidence" value="ECO:0007669"/>
    <property type="project" value="UniProtKB-SubCell"/>
</dbReference>
<evidence type="ECO:0000256" key="3">
    <source>
        <dbReference type="ARBA" id="ARBA00023163"/>
    </source>
</evidence>
<keyword evidence="2" id="KW-0805">Transcription regulation</keyword>
<organism evidence="6 7">
    <name type="scientific">Spodoptera exigua</name>
    <name type="common">Beet armyworm</name>
    <name type="synonym">Noctua fulgens</name>
    <dbReference type="NCBI Taxonomy" id="7107"/>
    <lineage>
        <taxon>Eukaryota</taxon>
        <taxon>Metazoa</taxon>
        <taxon>Ecdysozoa</taxon>
        <taxon>Arthropoda</taxon>
        <taxon>Hexapoda</taxon>
        <taxon>Insecta</taxon>
        <taxon>Pterygota</taxon>
        <taxon>Neoptera</taxon>
        <taxon>Endopterygota</taxon>
        <taxon>Lepidoptera</taxon>
        <taxon>Glossata</taxon>
        <taxon>Ditrysia</taxon>
        <taxon>Noctuoidea</taxon>
        <taxon>Noctuidae</taxon>
        <taxon>Amphipyrinae</taxon>
        <taxon>Spodoptera</taxon>
    </lineage>
</organism>
<dbReference type="AlphaFoldDB" id="A0A835GN12"/>
<evidence type="ECO:0000256" key="1">
    <source>
        <dbReference type="ARBA" id="ARBA00004123"/>
    </source>
</evidence>
<dbReference type="Proteomes" id="UP000648187">
    <property type="component" value="Unassembled WGS sequence"/>
</dbReference>
<evidence type="ECO:0000256" key="2">
    <source>
        <dbReference type="ARBA" id="ARBA00023015"/>
    </source>
</evidence>
<evidence type="ECO:0008006" key="8">
    <source>
        <dbReference type="Google" id="ProtNLM"/>
    </source>
</evidence>
<gene>
    <name evidence="6" type="ORF">HW555_003321</name>
</gene>
<comment type="subcellular location">
    <subcellularLocation>
        <location evidence="1">Nucleus</location>
    </subcellularLocation>
</comment>
<dbReference type="Pfam" id="PF07545">
    <property type="entry name" value="Vg_Tdu"/>
    <property type="match status" value="1"/>
</dbReference>
<keyword evidence="7" id="KW-1185">Reference proteome</keyword>
<protein>
    <recommendedName>
        <fullName evidence="8">Vestigial</fullName>
    </recommendedName>
</protein>
<dbReference type="EMBL" id="JACKWZ010000032">
    <property type="protein sequence ID" value="KAF9420399.1"/>
    <property type="molecule type" value="Genomic_DNA"/>
</dbReference>
<keyword evidence="4" id="KW-0539">Nucleus</keyword>
<evidence type="ECO:0000256" key="5">
    <source>
        <dbReference type="SAM" id="MobiDB-lite"/>
    </source>
</evidence>
<dbReference type="GO" id="GO:0006355">
    <property type="term" value="P:regulation of DNA-templated transcription"/>
    <property type="evidence" value="ECO:0007669"/>
    <property type="project" value="InterPro"/>
</dbReference>
<sequence>MAVSCPEVMYGAYYPYLYGRGAARSFHHAPHFQYDRFNVQSGAGNAGSEAYSGGAAALSSGSASSGAQSPGSPPHAHLAHHAARLRTKEEDLSAHGRASADGTVHSYTQILDAAMIPLRQHVRCAVCAGGGSSDANCVVFTHYSGDVAAVVDEHFARALSLDKPKESVPMVSRNLPASFFNAAAAAGVAGVPAGGACAGVDIYDYDPWHQHYTGTTRPRRTTTWRRRPATAACCWAAAACTRSTSRWTGPPPRSTTPRTTSTPPPARPTPTPPCPVPHAFTLSLMRSDSFHVAAEH</sequence>
<evidence type="ECO:0000256" key="4">
    <source>
        <dbReference type="ARBA" id="ARBA00023242"/>
    </source>
</evidence>
<evidence type="ECO:0000313" key="6">
    <source>
        <dbReference type="EMBL" id="KAF9420399.1"/>
    </source>
</evidence>
<feature type="region of interest" description="Disordered" evidence="5">
    <location>
        <begin position="243"/>
        <end position="277"/>
    </location>
</feature>
<dbReference type="PANTHER" id="PTHR15950:SF15">
    <property type="entry name" value="PROTEIN VESTIGIAL"/>
    <property type="match status" value="1"/>
</dbReference>
<dbReference type="PANTHER" id="PTHR15950">
    <property type="entry name" value="TRANSCRIPTION COFACTOR VESTIGIAL-LIKE PROTEIN"/>
    <property type="match status" value="1"/>
</dbReference>
<feature type="compositionally biased region" description="Pro residues" evidence="5">
    <location>
        <begin position="262"/>
        <end position="276"/>
    </location>
</feature>
<accession>A0A835GN12</accession>